<accession>A0A2A9E5D3</accession>
<dbReference type="InterPro" id="IPR000551">
    <property type="entry name" value="MerR-type_HTH_dom"/>
</dbReference>
<protein>
    <submittedName>
        <fullName evidence="2">MerR-like DNA binding protein</fullName>
    </submittedName>
</protein>
<feature type="domain" description="HTH merR-type" evidence="1">
    <location>
        <begin position="1"/>
        <end position="70"/>
    </location>
</feature>
<gene>
    <name evidence="2" type="ORF">ATL42_2071</name>
</gene>
<dbReference type="EMBL" id="PDJG01000001">
    <property type="protein sequence ID" value="PFG34168.1"/>
    <property type="molecule type" value="Genomic_DNA"/>
</dbReference>
<name>A0A2A9E5D3_9MICO</name>
<dbReference type="SUPFAM" id="SSF46955">
    <property type="entry name" value="Putative DNA-binding domain"/>
    <property type="match status" value="1"/>
</dbReference>
<proteinExistence type="predicted"/>
<comment type="caution">
    <text evidence="2">The sequence shown here is derived from an EMBL/GenBank/DDBJ whole genome shotgun (WGS) entry which is preliminary data.</text>
</comment>
<dbReference type="Gene3D" id="1.10.1660.10">
    <property type="match status" value="1"/>
</dbReference>
<dbReference type="Proteomes" id="UP000225548">
    <property type="component" value="Unassembled WGS sequence"/>
</dbReference>
<dbReference type="RefSeq" id="WP_169925384.1">
    <property type="nucleotide sequence ID" value="NZ_PDJG01000001.1"/>
</dbReference>
<dbReference type="InterPro" id="IPR009061">
    <property type="entry name" value="DNA-bd_dom_put_sf"/>
</dbReference>
<dbReference type="PROSITE" id="PS50937">
    <property type="entry name" value="HTH_MERR_2"/>
    <property type="match status" value="1"/>
</dbReference>
<dbReference type="GO" id="GO:0006355">
    <property type="term" value="P:regulation of DNA-templated transcription"/>
    <property type="evidence" value="ECO:0007669"/>
    <property type="project" value="InterPro"/>
</dbReference>
<reference evidence="2 3" key="1">
    <citation type="submission" date="2017-10" db="EMBL/GenBank/DDBJ databases">
        <title>Sequencing the genomes of 1000 actinobacteria strains.</title>
        <authorList>
            <person name="Klenk H.-P."/>
        </authorList>
    </citation>
    <scope>NUCLEOTIDE SEQUENCE [LARGE SCALE GENOMIC DNA]</scope>
    <source>
        <strain evidence="2 3">DSM 18966</strain>
    </source>
</reference>
<dbReference type="Pfam" id="PF13411">
    <property type="entry name" value="MerR_1"/>
    <property type="match status" value="1"/>
</dbReference>
<sequence length="227" mass="24773">MLISELSAASGVSTHLIKFYLREGLLRQGHLTSRTRAEYSDDHLRELVLIRALVDLRGLPVQAVGEILAALRLPATNFHYLLGYLVGSLDEPAPPAEPSEPTGADDEDSTAARRTLDEAVAAMGWHVHPGTKAMRSAEASLDALRRYGIPLDVTDLLQYAQAADTIAQADFAHLSTLASRQEMFEHALIRTFLLDTTVLAMRRLAQEHLSGQHFSGEDTDPAGTPQP</sequence>
<dbReference type="AlphaFoldDB" id="A0A2A9E5D3"/>
<dbReference type="GO" id="GO:0003677">
    <property type="term" value="F:DNA binding"/>
    <property type="evidence" value="ECO:0007669"/>
    <property type="project" value="InterPro"/>
</dbReference>
<evidence type="ECO:0000259" key="1">
    <source>
        <dbReference type="PROSITE" id="PS50937"/>
    </source>
</evidence>
<organism evidence="2 3">
    <name type="scientific">Sanguibacter antarcticus</name>
    <dbReference type="NCBI Taxonomy" id="372484"/>
    <lineage>
        <taxon>Bacteria</taxon>
        <taxon>Bacillati</taxon>
        <taxon>Actinomycetota</taxon>
        <taxon>Actinomycetes</taxon>
        <taxon>Micrococcales</taxon>
        <taxon>Sanguibacteraceae</taxon>
        <taxon>Sanguibacter</taxon>
    </lineage>
</organism>
<evidence type="ECO:0000313" key="3">
    <source>
        <dbReference type="Proteomes" id="UP000225548"/>
    </source>
</evidence>
<evidence type="ECO:0000313" key="2">
    <source>
        <dbReference type="EMBL" id="PFG34168.1"/>
    </source>
</evidence>
<keyword evidence="3" id="KW-1185">Reference proteome</keyword>
<dbReference type="SMART" id="SM00422">
    <property type="entry name" value="HTH_MERR"/>
    <property type="match status" value="1"/>
</dbReference>